<name>A0A076LNH5_9GAMM</name>
<dbReference type="Proteomes" id="UP000028681">
    <property type="component" value="Chromosome"/>
</dbReference>
<dbReference type="HOGENOM" id="CLU_3250760_0_0_6"/>
<organism evidence="1 2">
    <name type="scientific">Edwardsiella anguillarum ET080813</name>
    <dbReference type="NCBI Taxonomy" id="667120"/>
    <lineage>
        <taxon>Bacteria</taxon>
        <taxon>Pseudomonadati</taxon>
        <taxon>Pseudomonadota</taxon>
        <taxon>Gammaproteobacteria</taxon>
        <taxon>Enterobacterales</taxon>
        <taxon>Hafniaceae</taxon>
        <taxon>Edwardsiella</taxon>
    </lineage>
</organism>
<protein>
    <submittedName>
        <fullName evidence="1">Uncharacterized protein</fullName>
    </submittedName>
</protein>
<reference evidence="1 2" key="1">
    <citation type="journal article" date="2012" name="PLoS ONE">
        <title>Edwardsiella comparative phylogenomics reveal the new intra/inter-species taxonomic relationships, virulence evolution and niche adaptation mechanisms.</title>
        <authorList>
            <person name="Yang M."/>
            <person name="Lv Y."/>
            <person name="Xiao J."/>
            <person name="Wu H."/>
            <person name="Zheng H."/>
            <person name="Liu Q."/>
            <person name="Zhang Y."/>
            <person name="Wang Q."/>
        </authorList>
    </citation>
    <scope>NUCLEOTIDE SEQUENCE [LARGE SCALE GENOMIC DNA]</scope>
    <source>
        <strain evidence="2">080813</strain>
    </source>
</reference>
<dbReference type="AlphaFoldDB" id="A0A076LNH5"/>
<gene>
    <name evidence="1" type="ORF">ETEE_3703</name>
</gene>
<dbReference type="KEGG" id="ete:ETEE_3703"/>
<evidence type="ECO:0000313" key="2">
    <source>
        <dbReference type="Proteomes" id="UP000028681"/>
    </source>
</evidence>
<accession>A0A076LNH5</accession>
<evidence type="ECO:0000313" key="1">
    <source>
        <dbReference type="EMBL" id="AIJ10115.1"/>
    </source>
</evidence>
<sequence length="42" mass="4900">MKSSRYAQHKCKVLFLYPVIAPQPLKPAQMALPSDHRMVRYV</sequence>
<proteinExistence type="predicted"/>
<dbReference type="EMBL" id="CP006664">
    <property type="protein sequence ID" value="AIJ10115.1"/>
    <property type="molecule type" value="Genomic_DNA"/>
</dbReference>